<dbReference type="EMBL" id="MLJI01000002">
    <property type="protein sequence ID" value="ORM90103.1"/>
    <property type="molecule type" value="Genomic_DNA"/>
</dbReference>
<gene>
    <name evidence="1" type="ORF">HA50_26400</name>
</gene>
<dbReference type="Proteomes" id="UP000193749">
    <property type="component" value="Unassembled WGS sequence"/>
</dbReference>
<sequence length="253" mass="28937">MGKKTAYTVRFSGLRGVSEAGADFQRDRVADWQRWLRHARDNKLTTIVTCQCLPPEGEEVKRRLKVHLSQSPDLCWLSSYAFTGHDHTPDCRFYSVWPDERQAAIYTTDVVKKDADGAFVIRLPTGLQKKEAGEEKAAVTDRGKKEWLFVSVMDEKRLFAVSLFLPFKPAICGHYGATSVPQRFKHATTRGRLAARVNQRLFIPPFRAVSPENRVEMQLPLAIVQQQHLRAGRDVIPPYGFRVIRDFIRIQAK</sequence>
<name>A0A1X1EMQ9_PANCY</name>
<accession>A0A1X1EMQ9</accession>
<protein>
    <submittedName>
        <fullName evidence="1">Uncharacterized protein</fullName>
    </submittedName>
</protein>
<proteinExistence type="predicted"/>
<comment type="caution">
    <text evidence="1">The sequence shown here is derived from an EMBL/GenBank/DDBJ whole genome shotgun (WGS) entry which is preliminary data.</text>
</comment>
<keyword evidence="2" id="KW-1185">Reference proteome</keyword>
<dbReference type="AlphaFoldDB" id="A0A1X1EMQ9"/>
<evidence type="ECO:0000313" key="2">
    <source>
        <dbReference type="Proteomes" id="UP000193749"/>
    </source>
</evidence>
<reference evidence="1 2" key="1">
    <citation type="journal article" date="2017" name="Antonie Van Leeuwenhoek">
        <title>Phylogenomic resolution of the bacterial genus Pantoea and its relationship with Erwinia and Tatumella.</title>
        <authorList>
            <person name="Palmer M."/>
            <person name="Steenkamp E.T."/>
            <person name="Coetzee M.P."/>
            <person name="Chan W.Y."/>
            <person name="van Zyl E."/>
            <person name="De Maayer P."/>
            <person name="Coutinho T.A."/>
            <person name="Blom J."/>
            <person name="Smits T.H."/>
            <person name="Duffy B."/>
            <person name="Venter S.N."/>
        </authorList>
    </citation>
    <scope>NUCLEOTIDE SEQUENCE [LARGE SCALE GENOMIC DNA]</scope>
    <source>
        <strain evidence="1 2">LMG 2657</strain>
    </source>
</reference>
<evidence type="ECO:0000313" key="1">
    <source>
        <dbReference type="EMBL" id="ORM90103.1"/>
    </source>
</evidence>
<dbReference type="STRING" id="55209.HA50_26400"/>
<organism evidence="1 2">
    <name type="scientific">Pantoea cypripedii</name>
    <name type="common">Pectobacterium cypripedii</name>
    <name type="synonym">Erwinia cypripedii</name>
    <dbReference type="NCBI Taxonomy" id="55209"/>
    <lineage>
        <taxon>Bacteria</taxon>
        <taxon>Pseudomonadati</taxon>
        <taxon>Pseudomonadota</taxon>
        <taxon>Gammaproteobacteria</taxon>
        <taxon>Enterobacterales</taxon>
        <taxon>Erwiniaceae</taxon>
        <taxon>Pantoea</taxon>
    </lineage>
</organism>